<dbReference type="PANTHER" id="PTHR34675">
    <property type="entry name" value="PROTEIN TRIGALACTOSYLDIACYLGLYCEROL 2, CHLOROPLASTIC"/>
    <property type="match status" value="1"/>
</dbReference>
<name>A0A8T2SW23_CERRI</name>
<comment type="caution">
    <text evidence="3">The sequence shown here is derived from an EMBL/GenBank/DDBJ whole genome shotgun (WGS) entry which is preliminary data.</text>
</comment>
<accession>A0A8T2SW23</accession>
<evidence type="ECO:0000256" key="1">
    <source>
        <dbReference type="SAM" id="Phobius"/>
    </source>
</evidence>
<evidence type="ECO:0000313" key="3">
    <source>
        <dbReference type="EMBL" id="KAH7373084.1"/>
    </source>
</evidence>
<dbReference type="GO" id="GO:0005543">
    <property type="term" value="F:phospholipid binding"/>
    <property type="evidence" value="ECO:0007669"/>
    <property type="project" value="TreeGrafter"/>
</dbReference>
<organism evidence="3 4">
    <name type="scientific">Ceratopteris richardii</name>
    <name type="common">Triangle waterfern</name>
    <dbReference type="NCBI Taxonomy" id="49495"/>
    <lineage>
        <taxon>Eukaryota</taxon>
        <taxon>Viridiplantae</taxon>
        <taxon>Streptophyta</taxon>
        <taxon>Embryophyta</taxon>
        <taxon>Tracheophyta</taxon>
        <taxon>Polypodiopsida</taxon>
        <taxon>Polypodiidae</taxon>
        <taxon>Polypodiales</taxon>
        <taxon>Pteridineae</taxon>
        <taxon>Pteridaceae</taxon>
        <taxon>Parkerioideae</taxon>
        <taxon>Ceratopteris</taxon>
    </lineage>
</organism>
<keyword evidence="1" id="KW-0472">Membrane</keyword>
<dbReference type="EMBL" id="CM035422">
    <property type="protein sequence ID" value="KAH7373084.1"/>
    <property type="molecule type" value="Genomic_DNA"/>
</dbReference>
<proteinExistence type="predicted"/>
<dbReference type="InterPro" id="IPR003399">
    <property type="entry name" value="Mce/MlaD"/>
</dbReference>
<protein>
    <recommendedName>
        <fullName evidence="2">Mce/MlaD domain-containing protein</fullName>
    </recommendedName>
</protein>
<keyword evidence="1" id="KW-1133">Transmembrane helix</keyword>
<feature type="transmembrane region" description="Helical" evidence="1">
    <location>
        <begin position="155"/>
        <end position="178"/>
    </location>
</feature>
<dbReference type="Pfam" id="PF02470">
    <property type="entry name" value="MlaD"/>
    <property type="match status" value="1"/>
</dbReference>
<reference evidence="3" key="1">
    <citation type="submission" date="2021-08" db="EMBL/GenBank/DDBJ databases">
        <title>WGS assembly of Ceratopteris richardii.</title>
        <authorList>
            <person name="Marchant D.B."/>
            <person name="Chen G."/>
            <person name="Jenkins J."/>
            <person name="Shu S."/>
            <person name="Leebens-Mack J."/>
            <person name="Grimwood J."/>
            <person name="Schmutz J."/>
            <person name="Soltis P."/>
            <person name="Soltis D."/>
            <person name="Chen Z.-H."/>
        </authorList>
    </citation>
    <scope>NUCLEOTIDE SEQUENCE</scope>
    <source>
        <strain evidence="3">Whitten #5841</strain>
        <tissue evidence="3">Leaf</tissue>
    </source>
</reference>
<dbReference type="Proteomes" id="UP000825935">
    <property type="component" value="Chromosome 17"/>
</dbReference>
<dbReference type="AlphaFoldDB" id="A0A8T2SW23"/>
<dbReference type="PANTHER" id="PTHR34675:SF1">
    <property type="entry name" value="PROTEIN TRIGALACTOSYLDIACYLGLYCEROL 2, CHLOROPLASTIC"/>
    <property type="match status" value="1"/>
</dbReference>
<gene>
    <name evidence="3" type="ORF">KP509_17G036300</name>
</gene>
<feature type="domain" description="Mce/MlaD" evidence="2">
    <location>
        <begin position="189"/>
        <end position="265"/>
    </location>
</feature>
<dbReference type="EMBL" id="CM035422">
    <property type="protein sequence ID" value="KAH7373083.1"/>
    <property type="molecule type" value="Genomic_DNA"/>
</dbReference>
<keyword evidence="1" id="KW-0812">Transmembrane</keyword>
<dbReference type="OMA" id="FLCCTNT"/>
<evidence type="ECO:0000259" key="2">
    <source>
        <dbReference type="Pfam" id="PF02470"/>
    </source>
</evidence>
<evidence type="ECO:0000313" key="4">
    <source>
        <dbReference type="Proteomes" id="UP000825935"/>
    </source>
</evidence>
<dbReference type="OrthoDB" id="1924069at2759"/>
<dbReference type="InterPro" id="IPR039342">
    <property type="entry name" value="TGD2-like"/>
</dbReference>
<sequence>MNGLTMPLREACSRDFLNAHSRDIRFPPLSYHSAPTLSDCRDNWSRIFFSESNSAFYCRDTLQIRNVRTCSPLVLAGSSQWKFVVRYAIFNCLIHQPGRGLLTVRSSVDHSSSPSSLDAQKSKIDILSTVLELPGSLWKRILTPLNNFGFGNRSIWEGGVGIFIVSGAVLLSLTVGWIKGYYVRNRTQKYQAVIEFSKACGIRVGTPVRIRGVDIGNVINVKSSLERIDVVIQVFDTKVVIPRGSLIEVNQSGLLMDTLIDITPPKQIPQPTAGPLDPHCSEEAVIVCDRQRLKGEQGVNLDDLVVLCTRLAREVDEIGVNQIYSVADRVSKTVDDVKPLLSKVTMLVGDLEPLLKDVEDGDLLKELKVLIKSLNEAGGDLKELNKYVLTPENQEMLQQSVSTLTQTLKNLESISSDISGISGDPATRNNLKNLVESLSRLLVG</sequence>
<dbReference type="GO" id="GO:0005319">
    <property type="term" value="F:lipid transporter activity"/>
    <property type="evidence" value="ECO:0007669"/>
    <property type="project" value="TreeGrafter"/>
</dbReference>
<dbReference type="GO" id="GO:0009706">
    <property type="term" value="C:chloroplast inner membrane"/>
    <property type="evidence" value="ECO:0007669"/>
    <property type="project" value="TreeGrafter"/>
</dbReference>
<keyword evidence="4" id="KW-1185">Reference proteome</keyword>